<evidence type="ECO:0000259" key="8">
    <source>
        <dbReference type="Pfam" id="PF23559"/>
    </source>
</evidence>
<dbReference type="GO" id="GO:0006952">
    <property type="term" value="P:defense response"/>
    <property type="evidence" value="ECO:0007669"/>
    <property type="project" value="UniProtKB-KW"/>
</dbReference>
<protein>
    <submittedName>
        <fullName evidence="10">Disease resistance protein</fullName>
    </submittedName>
</protein>
<dbReference type="SUPFAM" id="SSF52058">
    <property type="entry name" value="L domain-like"/>
    <property type="match status" value="1"/>
</dbReference>
<dbReference type="GO" id="GO:0051707">
    <property type="term" value="P:response to other organism"/>
    <property type="evidence" value="ECO:0007669"/>
    <property type="project" value="UniProtKB-ARBA"/>
</dbReference>
<dbReference type="FunFam" id="3.40.50.300:FF:001091">
    <property type="entry name" value="Probable disease resistance protein At1g61300"/>
    <property type="match status" value="1"/>
</dbReference>
<dbReference type="Pfam" id="PF23598">
    <property type="entry name" value="LRR_14"/>
    <property type="match status" value="1"/>
</dbReference>
<dbReference type="InterPro" id="IPR038005">
    <property type="entry name" value="RX-like_CC"/>
</dbReference>
<evidence type="ECO:0000256" key="3">
    <source>
        <dbReference type="ARBA" id="ARBA00022821"/>
    </source>
</evidence>
<dbReference type="Gene3D" id="3.40.50.300">
    <property type="entry name" value="P-loop containing nucleotide triphosphate hydrolases"/>
    <property type="match status" value="1"/>
</dbReference>
<dbReference type="Gene3D" id="3.80.10.10">
    <property type="entry name" value="Ribonuclease Inhibitor"/>
    <property type="match status" value="2"/>
</dbReference>
<dbReference type="SUPFAM" id="SSF52540">
    <property type="entry name" value="P-loop containing nucleoside triphosphate hydrolases"/>
    <property type="match status" value="1"/>
</dbReference>
<dbReference type="GO" id="GO:0005524">
    <property type="term" value="F:ATP binding"/>
    <property type="evidence" value="ECO:0007669"/>
    <property type="project" value="UniProtKB-KW"/>
</dbReference>
<dbReference type="Gene3D" id="1.10.8.430">
    <property type="entry name" value="Helical domain of apoptotic protease-activating factors"/>
    <property type="match status" value="1"/>
</dbReference>
<dbReference type="CDD" id="cd14798">
    <property type="entry name" value="RX-CC_like"/>
    <property type="match status" value="1"/>
</dbReference>
<evidence type="ECO:0000256" key="5">
    <source>
        <dbReference type="SAM" id="Coils"/>
    </source>
</evidence>
<dbReference type="Pfam" id="PF18052">
    <property type="entry name" value="Rx_N"/>
    <property type="match status" value="1"/>
</dbReference>
<evidence type="ECO:0000313" key="11">
    <source>
        <dbReference type="Proteomes" id="UP001163823"/>
    </source>
</evidence>
<dbReference type="Pfam" id="PF00931">
    <property type="entry name" value="NB-ARC"/>
    <property type="match status" value="1"/>
</dbReference>
<keyword evidence="11" id="KW-1185">Reference proteome</keyword>
<proteinExistence type="predicted"/>
<evidence type="ECO:0000259" key="9">
    <source>
        <dbReference type="Pfam" id="PF23598"/>
    </source>
</evidence>
<dbReference type="PRINTS" id="PR00364">
    <property type="entry name" value="DISEASERSIST"/>
</dbReference>
<evidence type="ECO:0000259" key="6">
    <source>
        <dbReference type="Pfam" id="PF00931"/>
    </source>
</evidence>
<dbReference type="KEGG" id="qsa:O6P43_006512"/>
<organism evidence="10 11">
    <name type="scientific">Quillaja saponaria</name>
    <name type="common">Soap bark tree</name>
    <dbReference type="NCBI Taxonomy" id="32244"/>
    <lineage>
        <taxon>Eukaryota</taxon>
        <taxon>Viridiplantae</taxon>
        <taxon>Streptophyta</taxon>
        <taxon>Embryophyta</taxon>
        <taxon>Tracheophyta</taxon>
        <taxon>Spermatophyta</taxon>
        <taxon>Magnoliopsida</taxon>
        <taxon>eudicotyledons</taxon>
        <taxon>Gunneridae</taxon>
        <taxon>Pentapetalae</taxon>
        <taxon>rosids</taxon>
        <taxon>fabids</taxon>
        <taxon>Fabales</taxon>
        <taxon>Quillajaceae</taxon>
        <taxon>Quillaja</taxon>
    </lineage>
</organism>
<keyword evidence="2" id="KW-0547">Nucleotide-binding</keyword>
<dbReference type="InterPro" id="IPR055414">
    <property type="entry name" value="LRR_R13L4/SHOC2-like"/>
</dbReference>
<feature type="domain" description="Disease resistance N-terminal" evidence="7">
    <location>
        <begin position="11"/>
        <end position="100"/>
    </location>
</feature>
<accession>A0AAD7Q8J6</accession>
<sequence>MAETFLFNIAQIVLGKIGTLAYGEASLVWGVHHDLQRLERTLSNVRAVLLDAEEKQVHNHALRVWLGQLKDVFSKAEDVLDEFECEALRKQVVKTCGSTSRKVRRFFSSSNSLAFRIRMAHKIKEIREKLDEIAADKIKFHCLVENVVDRRIVHKREMTHSFVNTSDVIGRDVDKEKIIEHLLMHPGDGEHCRSVSVVPIVGIGGLGKTTLAKLVFNDERVAQHFQMRLWVCVSNDFDLKILMTKIIKSAFHENVNDLDPDQLQTRLRATLNDQKFLLVLDDVWNEDRSKWIELTDLLRGGAHGSKIMVTTRSNSIAAMVETVPTYKLEGLPQQDCLALFVKWAFKERLERKYPNLMEIATEIVRKCGGVPLAVRTLGSLLFSKTDERDWIFVRDNEIWKLKQKEDDILPALKLSYDQMPSYLKQCFACCAIFPKDYEFESIELIHIWMAHDLLRSPDENQELEDIGMQYINELCSRSFFQDFEDYGQIYVFKLHDLAHDLALFVAKGECLTIQPGAQNIAGAQRARHLSFLTSESDFPDQALFPNFENLRTIYFPIEGLGPYNESLLRRCVLNFKCLRVLDLSDSTFDVLPQTIGKMKHLRILDISRNLKIKRLPDSICKLQNLQVLSVNNCVELEELPRDMGNLISLRLLHLTTKQSFLRETGIGSLRSLRVLVVTQCNNLASLFELQLLTNLRSLKIESCENLKSLPHGIMNLTALQHLIISNCKKFDMSVEGEENQYLGLNLQILRLEKLPKLAALPPWLQSATTLQTIQIEGCTNFAALPEWFINLRSLQKLSISRCPKLLSLPDGMDHLTSLEELRIVSCPGLYPETGADLSKIAHIPCVKVLYADY</sequence>
<dbReference type="InterPro" id="IPR002182">
    <property type="entry name" value="NB-ARC"/>
</dbReference>
<comment type="caution">
    <text evidence="10">The sequence shown here is derived from an EMBL/GenBank/DDBJ whole genome shotgun (WGS) entry which is preliminary data.</text>
</comment>
<keyword evidence="5" id="KW-0175">Coiled coil</keyword>
<keyword evidence="1" id="KW-0677">Repeat</keyword>
<dbReference type="PANTHER" id="PTHR36766:SF61">
    <property type="entry name" value="NB-ARC DOMAIN DISEASE RESISTANCE PROTEIN"/>
    <property type="match status" value="1"/>
</dbReference>
<reference evidence="10" key="1">
    <citation type="journal article" date="2023" name="Science">
        <title>Elucidation of the pathway for biosynthesis of saponin adjuvants from the soapbark tree.</title>
        <authorList>
            <person name="Reed J."/>
            <person name="Orme A."/>
            <person name="El-Demerdash A."/>
            <person name="Owen C."/>
            <person name="Martin L.B.B."/>
            <person name="Misra R.C."/>
            <person name="Kikuchi S."/>
            <person name="Rejzek M."/>
            <person name="Martin A.C."/>
            <person name="Harkess A."/>
            <person name="Leebens-Mack J."/>
            <person name="Louveau T."/>
            <person name="Stephenson M.J."/>
            <person name="Osbourn A."/>
        </authorList>
    </citation>
    <scope>NUCLEOTIDE SEQUENCE</scope>
    <source>
        <strain evidence="10">S10</strain>
    </source>
</reference>
<dbReference type="Pfam" id="PF23559">
    <property type="entry name" value="WHD_DRP"/>
    <property type="match status" value="1"/>
</dbReference>
<feature type="domain" description="Disease resistance protein winged helix" evidence="8">
    <location>
        <begin position="432"/>
        <end position="502"/>
    </location>
</feature>
<feature type="coiled-coil region" evidence="5">
    <location>
        <begin position="35"/>
        <end position="86"/>
    </location>
</feature>
<dbReference type="InterPro" id="IPR027417">
    <property type="entry name" value="P-loop_NTPase"/>
</dbReference>
<dbReference type="EMBL" id="JARAOO010000003">
    <property type="protein sequence ID" value="KAJ7976784.1"/>
    <property type="molecule type" value="Genomic_DNA"/>
</dbReference>
<feature type="domain" description="Disease resistance R13L4/SHOC-2-like LRR" evidence="9">
    <location>
        <begin position="573"/>
        <end position="775"/>
    </location>
</feature>
<dbReference type="Gene3D" id="1.10.10.10">
    <property type="entry name" value="Winged helix-like DNA-binding domain superfamily/Winged helix DNA-binding domain"/>
    <property type="match status" value="1"/>
</dbReference>
<dbReference type="PANTHER" id="PTHR36766">
    <property type="entry name" value="PLANT BROAD-SPECTRUM MILDEW RESISTANCE PROTEIN RPW8"/>
    <property type="match status" value="1"/>
</dbReference>
<evidence type="ECO:0000259" key="7">
    <source>
        <dbReference type="Pfam" id="PF18052"/>
    </source>
</evidence>
<dbReference type="InterPro" id="IPR058922">
    <property type="entry name" value="WHD_DRP"/>
</dbReference>
<dbReference type="InterPro" id="IPR041118">
    <property type="entry name" value="Rx_N"/>
</dbReference>
<evidence type="ECO:0000256" key="2">
    <source>
        <dbReference type="ARBA" id="ARBA00022741"/>
    </source>
</evidence>
<evidence type="ECO:0000256" key="4">
    <source>
        <dbReference type="ARBA" id="ARBA00022840"/>
    </source>
</evidence>
<keyword evidence="3" id="KW-0611">Plant defense</keyword>
<dbReference type="Proteomes" id="UP001163823">
    <property type="component" value="Chromosome 3"/>
</dbReference>
<feature type="domain" description="NB-ARC" evidence="6">
    <location>
        <begin position="174"/>
        <end position="349"/>
    </location>
</feature>
<dbReference type="GO" id="GO:0043531">
    <property type="term" value="F:ADP binding"/>
    <property type="evidence" value="ECO:0007669"/>
    <property type="project" value="InterPro"/>
</dbReference>
<dbReference type="Gene3D" id="1.20.5.4130">
    <property type="match status" value="1"/>
</dbReference>
<dbReference type="AlphaFoldDB" id="A0AAD7Q8J6"/>
<name>A0AAD7Q8J6_QUISA</name>
<dbReference type="FunFam" id="1.10.10.10:FF:000322">
    <property type="entry name" value="Probable disease resistance protein At1g63360"/>
    <property type="match status" value="1"/>
</dbReference>
<dbReference type="InterPro" id="IPR036388">
    <property type="entry name" value="WH-like_DNA-bd_sf"/>
</dbReference>
<dbReference type="InterPro" id="IPR042197">
    <property type="entry name" value="Apaf_helical"/>
</dbReference>
<gene>
    <name evidence="10" type="ORF">O6P43_006512</name>
</gene>
<keyword evidence="4" id="KW-0067">ATP-binding</keyword>
<dbReference type="InterPro" id="IPR032675">
    <property type="entry name" value="LRR_dom_sf"/>
</dbReference>
<evidence type="ECO:0000256" key="1">
    <source>
        <dbReference type="ARBA" id="ARBA00022737"/>
    </source>
</evidence>
<evidence type="ECO:0000313" key="10">
    <source>
        <dbReference type="EMBL" id="KAJ7976784.1"/>
    </source>
</evidence>